<evidence type="ECO:0000313" key="9">
    <source>
        <dbReference type="EMBL" id="MVO09220.1"/>
    </source>
</evidence>
<evidence type="ECO:0000256" key="4">
    <source>
        <dbReference type="ARBA" id="ARBA00022801"/>
    </source>
</evidence>
<evidence type="ECO:0000256" key="5">
    <source>
        <dbReference type="ARBA" id="ARBA00022989"/>
    </source>
</evidence>
<feature type="transmembrane region" description="Helical" evidence="7">
    <location>
        <begin position="12"/>
        <end position="37"/>
    </location>
</feature>
<feature type="transmembrane region" description="Helical" evidence="7">
    <location>
        <begin position="84"/>
        <end position="106"/>
    </location>
</feature>
<dbReference type="GO" id="GO:0016020">
    <property type="term" value="C:membrane"/>
    <property type="evidence" value="ECO:0007669"/>
    <property type="project" value="UniProtKB-SubCell"/>
</dbReference>
<keyword evidence="5 7" id="KW-1133">Transmembrane helix</keyword>
<evidence type="ECO:0000256" key="6">
    <source>
        <dbReference type="ARBA" id="ARBA00023136"/>
    </source>
</evidence>
<reference evidence="10" key="1">
    <citation type="submission" date="2019-05" db="EMBL/GenBank/DDBJ databases">
        <title>Flavobacterium profundi sp. nov., isolated from a deep-sea seamount.</title>
        <authorList>
            <person name="Zhang D.-C."/>
        </authorList>
    </citation>
    <scope>NUCLEOTIDE SEQUENCE [LARGE SCALE GENOMIC DNA]</scope>
    <source>
        <strain evidence="10">TP390</strain>
    </source>
</reference>
<feature type="transmembrane region" description="Helical" evidence="7">
    <location>
        <begin position="57"/>
        <end position="77"/>
    </location>
</feature>
<evidence type="ECO:0000256" key="7">
    <source>
        <dbReference type="SAM" id="Phobius"/>
    </source>
</evidence>
<feature type="domain" description="Peptidase S54 rhomboid" evidence="8">
    <location>
        <begin position="43"/>
        <end position="113"/>
    </location>
</feature>
<dbReference type="OrthoDB" id="9807874at2"/>
<feature type="transmembrane region" description="Helical" evidence="7">
    <location>
        <begin position="194"/>
        <end position="213"/>
    </location>
</feature>
<dbReference type="GO" id="GO:0006508">
    <property type="term" value="P:proteolysis"/>
    <property type="evidence" value="ECO:0007669"/>
    <property type="project" value="UniProtKB-KW"/>
</dbReference>
<dbReference type="GO" id="GO:0004252">
    <property type="term" value="F:serine-type endopeptidase activity"/>
    <property type="evidence" value="ECO:0007669"/>
    <property type="project" value="InterPro"/>
</dbReference>
<comment type="caution">
    <text evidence="9">The sequence shown here is derived from an EMBL/GenBank/DDBJ whole genome shotgun (WGS) entry which is preliminary data.</text>
</comment>
<gene>
    <name evidence="9" type="ORF">GOQ30_08615</name>
</gene>
<dbReference type="Proteomes" id="UP000431264">
    <property type="component" value="Unassembled WGS sequence"/>
</dbReference>
<organism evidence="9 10">
    <name type="scientific">Flavobacterium profundi</name>
    <dbReference type="NCBI Taxonomy" id="1774945"/>
    <lineage>
        <taxon>Bacteria</taxon>
        <taxon>Pseudomonadati</taxon>
        <taxon>Bacteroidota</taxon>
        <taxon>Flavobacteriia</taxon>
        <taxon>Flavobacteriales</taxon>
        <taxon>Flavobacteriaceae</taxon>
        <taxon>Flavobacterium</taxon>
    </lineage>
</organism>
<dbReference type="InterPro" id="IPR050925">
    <property type="entry name" value="Rhomboid_protease_S54"/>
</dbReference>
<evidence type="ECO:0000313" key="10">
    <source>
        <dbReference type="Proteomes" id="UP000431264"/>
    </source>
</evidence>
<evidence type="ECO:0000259" key="8">
    <source>
        <dbReference type="Pfam" id="PF01694"/>
    </source>
</evidence>
<keyword evidence="3 7" id="KW-0812">Transmembrane</keyword>
<dbReference type="EMBL" id="WQLW01000005">
    <property type="protein sequence ID" value="MVO09220.1"/>
    <property type="molecule type" value="Genomic_DNA"/>
</dbReference>
<feature type="transmembrane region" description="Helical" evidence="7">
    <location>
        <begin position="152"/>
        <end position="174"/>
    </location>
</feature>
<keyword evidence="10" id="KW-1185">Reference proteome</keyword>
<keyword evidence="6 7" id="KW-0472">Membrane</keyword>
<evidence type="ECO:0000256" key="2">
    <source>
        <dbReference type="ARBA" id="ARBA00009045"/>
    </source>
</evidence>
<dbReference type="PANTHER" id="PTHR43731:SF14">
    <property type="entry name" value="PRESENILIN-ASSOCIATED RHOMBOID-LIKE PROTEIN, MITOCHONDRIAL"/>
    <property type="match status" value="1"/>
</dbReference>
<proteinExistence type="inferred from homology"/>
<sequence length="250" mass="28783">MMRMTEMVKHLLIINIIFFIGTYLVSNSFDLMALYYFENEQFRFWQPLTHMFMHGGIAHILFNMFALVSFGSALEHLWGGKKFLFFYFSCGIGAFLLHTVVNYIFFHHGLSILVDNGIDKSQIFGILNEGKYNTDWSQYLSSGSLDRMLSAFFTPVVGASGAIYGLLVAFTYLYPNAELALMFIPVPIKAKYFVPVWIFGFDICYGIIGKYLGMTSSNFAHFAHLGGALVGLIMVWYWKKNQFNKNRWDR</sequence>
<protein>
    <submittedName>
        <fullName evidence="9">Rhomboid family intramembrane serine protease</fullName>
    </submittedName>
</protein>
<dbReference type="InterPro" id="IPR035952">
    <property type="entry name" value="Rhomboid-like_sf"/>
</dbReference>
<accession>A0A6I4IHS8</accession>
<evidence type="ECO:0000256" key="1">
    <source>
        <dbReference type="ARBA" id="ARBA00004141"/>
    </source>
</evidence>
<keyword evidence="9" id="KW-0645">Protease</keyword>
<comment type="subcellular location">
    <subcellularLocation>
        <location evidence="1">Membrane</location>
        <topology evidence="1">Multi-pass membrane protein</topology>
    </subcellularLocation>
</comment>
<dbReference type="AlphaFoldDB" id="A0A6I4IHS8"/>
<dbReference type="Gene3D" id="1.20.1540.10">
    <property type="entry name" value="Rhomboid-like"/>
    <property type="match status" value="1"/>
</dbReference>
<feature type="domain" description="Peptidase S54 rhomboid" evidence="8">
    <location>
        <begin position="139"/>
        <end position="238"/>
    </location>
</feature>
<dbReference type="PANTHER" id="PTHR43731">
    <property type="entry name" value="RHOMBOID PROTEASE"/>
    <property type="match status" value="1"/>
</dbReference>
<name>A0A6I4IHS8_9FLAO</name>
<comment type="similarity">
    <text evidence="2">Belongs to the peptidase S54 family.</text>
</comment>
<dbReference type="RefSeq" id="WP_140997600.1">
    <property type="nucleotide sequence ID" value="NZ_VDCZ01000005.1"/>
</dbReference>
<dbReference type="SUPFAM" id="SSF144091">
    <property type="entry name" value="Rhomboid-like"/>
    <property type="match status" value="1"/>
</dbReference>
<keyword evidence="4" id="KW-0378">Hydrolase</keyword>
<feature type="transmembrane region" description="Helical" evidence="7">
    <location>
        <begin position="219"/>
        <end position="238"/>
    </location>
</feature>
<evidence type="ECO:0000256" key="3">
    <source>
        <dbReference type="ARBA" id="ARBA00022692"/>
    </source>
</evidence>
<dbReference type="Pfam" id="PF01694">
    <property type="entry name" value="Rhomboid"/>
    <property type="match status" value="2"/>
</dbReference>
<dbReference type="InterPro" id="IPR022764">
    <property type="entry name" value="Peptidase_S54_rhomboid_dom"/>
</dbReference>